<feature type="compositionally biased region" description="Acidic residues" evidence="16">
    <location>
        <begin position="1978"/>
        <end position="1991"/>
    </location>
</feature>
<dbReference type="InterPro" id="IPR031660">
    <property type="entry name" value="TOPRIM_C"/>
</dbReference>
<dbReference type="SMART" id="SM00433">
    <property type="entry name" value="TOP2c"/>
    <property type="match status" value="1"/>
</dbReference>
<feature type="compositionally biased region" description="Basic residues" evidence="16">
    <location>
        <begin position="1961"/>
        <end position="1971"/>
    </location>
</feature>
<evidence type="ECO:0000256" key="12">
    <source>
        <dbReference type="ARBA" id="ARBA00023125"/>
    </source>
</evidence>
<dbReference type="Gene3D" id="3.30.1360.40">
    <property type="match status" value="1"/>
</dbReference>
<dbReference type="FunFam" id="3.40.50.670:FF:000001">
    <property type="entry name" value="DNA topoisomerase 2"/>
    <property type="match status" value="1"/>
</dbReference>
<dbReference type="CDD" id="cd03481">
    <property type="entry name" value="TopoIIA_Trans_ScTopoIIA"/>
    <property type="match status" value="1"/>
</dbReference>
<keyword evidence="13 14" id="KW-0413">Isomerase</keyword>
<feature type="coiled-coil region" evidence="15">
    <location>
        <begin position="1133"/>
        <end position="1160"/>
    </location>
</feature>
<dbReference type="EC" id="5.6.2.2" evidence="6"/>
<dbReference type="SMART" id="SM00434">
    <property type="entry name" value="TOP4c"/>
    <property type="match status" value="1"/>
</dbReference>
<dbReference type="PRINTS" id="PR01158">
    <property type="entry name" value="TOPISMRASEII"/>
</dbReference>
<dbReference type="SUPFAM" id="SSF56719">
    <property type="entry name" value="Type II DNA topoisomerase"/>
    <property type="match status" value="1"/>
</dbReference>
<evidence type="ECO:0000256" key="16">
    <source>
        <dbReference type="SAM" id="MobiDB-lite"/>
    </source>
</evidence>
<dbReference type="InterPro" id="IPR018522">
    <property type="entry name" value="TopoIIA_CS"/>
</dbReference>
<feature type="domain" description="Topo IIA-type catalytic" evidence="18">
    <location>
        <begin position="813"/>
        <end position="1265"/>
    </location>
</feature>
<evidence type="ECO:0000313" key="20">
    <source>
        <dbReference type="Proteomes" id="UP001516023"/>
    </source>
</evidence>
<proteinExistence type="inferred from homology"/>
<feature type="region of interest" description="Disordered" evidence="16">
    <location>
        <begin position="1816"/>
        <end position="1853"/>
    </location>
</feature>
<evidence type="ECO:0000313" key="19">
    <source>
        <dbReference type="EMBL" id="KAL3800625.1"/>
    </source>
</evidence>
<feature type="compositionally biased region" description="Polar residues" evidence="16">
    <location>
        <begin position="1357"/>
        <end position="1371"/>
    </location>
</feature>
<dbReference type="InterPro" id="IPR013759">
    <property type="entry name" value="Topo_IIA_B_C"/>
</dbReference>
<comment type="cofactor">
    <cofactor evidence="2">
        <name>Ca(2+)</name>
        <dbReference type="ChEBI" id="CHEBI:29108"/>
    </cofactor>
</comment>
<comment type="similarity">
    <text evidence="5">Belongs to the type II topoisomerase family.</text>
</comment>
<dbReference type="GO" id="GO:0003918">
    <property type="term" value="F:DNA topoisomerase type II (double strand cut, ATP-hydrolyzing) activity"/>
    <property type="evidence" value="ECO:0007669"/>
    <property type="project" value="UniProtKB-EC"/>
</dbReference>
<reference evidence="19 20" key="1">
    <citation type="journal article" date="2020" name="G3 (Bethesda)">
        <title>Improved Reference Genome for Cyclotella cryptica CCMP332, a Model for Cell Wall Morphogenesis, Salinity Adaptation, and Lipid Production in Diatoms (Bacillariophyta).</title>
        <authorList>
            <person name="Roberts W.R."/>
            <person name="Downey K.M."/>
            <person name="Ruck E.C."/>
            <person name="Traller J.C."/>
            <person name="Alverson A.J."/>
        </authorList>
    </citation>
    <scope>NUCLEOTIDE SEQUENCE [LARGE SCALE GENOMIC DNA]</scope>
    <source>
        <strain evidence="19 20">CCMP332</strain>
    </source>
</reference>
<comment type="subcellular location">
    <subcellularLocation>
        <location evidence="4">Plastid</location>
        <location evidence="4">Chloroplast</location>
    </subcellularLocation>
</comment>
<feature type="compositionally biased region" description="Acidic residues" evidence="16">
    <location>
        <begin position="1496"/>
        <end position="1514"/>
    </location>
</feature>
<dbReference type="GO" id="GO:0006265">
    <property type="term" value="P:DNA topological change"/>
    <property type="evidence" value="ECO:0007669"/>
    <property type="project" value="UniProtKB-UniRule"/>
</dbReference>
<dbReference type="PROSITE" id="PS50880">
    <property type="entry name" value="TOPRIM"/>
    <property type="match status" value="1"/>
</dbReference>
<dbReference type="FunFam" id="3.30.1490.30:FF:000001">
    <property type="entry name" value="DNA topoisomerase 2"/>
    <property type="match status" value="1"/>
</dbReference>
<dbReference type="Pfam" id="PF16898">
    <property type="entry name" value="TOPRIM_C"/>
    <property type="match status" value="1"/>
</dbReference>
<dbReference type="Proteomes" id="UP001516023">
    <property type="component" value="Unassembled WGS sequence"/>
</dbReference>
<dbReference type="GO" id="GO:0046872">
    <property type="term" value="F:metal ion binding"/>
    <property type="evidence" value="ECO:0007669"/>
    <property type="project" value="UniProtKB-KW"/>
</dbReference>
<evidence type="ECO:0000256" key="5">
    <source>
        <dbReference type="ARBA" id="ARBA00011080"/>
    </source>
</evidence>
<feature type="compositionally biased region" description="Polar residues" evidence="16">
    <location>
        <begin position="7"/>
        <end position="28"/>
    </location>
</feature>
<feature type="region of interest" description="Disordered" evidence="16">
    <location>
        <begin position="1280"/>
        <end position="1312"/>
    </location>
</feature>
<evidence type="ECO:0000256" key="4">
    <source>
        <dbReference type="ARBA" id="ARBA00004229"/>
    </source>
</evidence>
<dbReference type="PROSITE" id="PS52040">
    <property type="entry name" value="TOPO_IIA"/>
    <property type="match status" value="1"/>
</dbReference>
<dbReference type="SUPFAM" id="SSF55874">
    <property type="entry name" value="ATPase domain of HSP90 chaperone/DNA topoisomerase II/histidine kinase"/>
    <property type="match status" value="1"/>
</dbReference>
<dbReference type="CDD" id="cd16930">
    <property type="entry name" value="HATPase_TopII-like"/>
    <property type="match status" value="1"/>
</dbReference>
<evidence type="ECO:0000256" key="1">
    <source>
        <dbReference type="ARBA" id="ARBA00000185"/>
    </source>
</evidence>
<sequence>MYLHVAATQSRSIQRSIQNNDDAPLTNTSTIHIEPHSITKHKTRSTMISDNEFDFECDDDDDSTLDEESDISSYVEENIHPNKKKAAPVKSSKKNETAKPKASTNKAKSAGKTIEETYQKKTQLEHILLRPDTYIGSTEPLTQPMFVLDSTTERIVQREITYTPGLYKIFDEIVVNAADNKQRDPKMDRLEVHIDAGEGTISVLNNGKGIPIALHKEHGCYVPTLIFGHLLTGSNFDDNEKKTTGGRNGYGAKLANIFSKEFIVECVDSKERLKFKQVFRDNMHTAEEPKIKACSVSEEKKGDYVKISFKPDLERFNMTHLDEDTISLLSKRAYDIAGSMANKDGKKLNVYLNDKKIPVKDFKTYLALFDGISPPAAYEKVGDRWEVGVSASDGSFQQISFVNAIATTKGGGHVDFISDQIAKSLQVAVKKKNKGGTEIKAKQIKNHLSVFVNCLVENPTFDSQTKENLTTRPSAFKSEVKLSDMFLKQVEKCGIVDAIVAYGKFKEKQSLQRKNGTKKSKLTGITKLDDANFAGTAKSKDCTLIITEGDSAKSLAVSGLSVVGRDYYGVFPLKGKPLNVRDSTHAQVMKNEEIMNLVEIMGFKFGATYTEENIKSLRYGHLMIMADQDHDGSHIKGLIINFIHHFWPSLLDVPDFLLQFITPIVKCTKGNKTHTFFTLPEYEEWKESTGNSAKGWTIKYYKGLGTSTSSEAKEYFSNLDIHEIRFNELSSDVITFDNEGMDESVPEEITSGASLIDMAFSKSKVEARKRWLNNIEKNTFLNYSKAQKNGVNYSEFINRELVLFSQYDNVRSIPHVMDGFKPSQRKVLFACFKKKLKSEIKVAQLAGYIGEHSAYHHGDMSLNGAIIGMAQSYCGSNNVNLLYPSGQFGTRRMGGKDHASARYIFTRLEKIARAIFHPDDDALLNYLNDDGLSIEPEYYVPVIPMVLVNGSEGIGTGYSSTIQNHSPRDIIANIRRMLHGQEPEMMHPYFTGFSGEIFAERGKKEGSYTVKGKIERKDDTTLLITELPIGKWTQDYKAFLEAMVSGNDKNTGEISDFKENHTDTTVSFTVSAPKENIDAFEKVKDGLYSKFKLSTTISTKNMTAFDVNGKLHRYATCLDILRVFFHHRLEYYAKRKELLLEKLRKELNILDNKARFVEEVCKGDLIVSNRKRAELLADLKEKGYDLFPKEEKKTDEDDEDSEGEGEKEDATDDELAKGYEYLLGMKIWSLTFEKAEELRMELAKKKVEANKLEITAPESIWLNDLGTIEEALNERDVQVDAEATKESQAQSKARVRNTKKAATAARNAKKSKKRKDETKAVCFFKWESDFEDSDEDEDFVSSKTKPAPRKKSPPKKQLNSLGSNNHQSKNVKSTEHVQNRVLIQLSNDLSQVMVDMPKRTSPDELHTKVKTSKKAAPSARTNVACWEMKATSANRTKKASKSLCELSDDEDFDDIVDDDDSSISSDNEMIVQATGEDATTGRSRRVCQQISYAVDESSEAESEIVSEEESDEQMLVERETNTKSSARNTTKMGNTNTLKHNTKNELNLSFGDFDEDDHFVSSKSKLAPRREISPKKQQSIGNSGSLSNNQLNREARLAEPKQSRASKHLLVDDDDDSQSEVIGHVSRRKLPDESHSEMSRNKKTSPTNHSNIASSKKKATAAKHANKASKSVCELSEDDDVNDVLDDDDSSIGSNKRTDATTGRRRRVSQQLSYAVDESSEAESEVASEEETTGEWMLEPETNTKPSAKNTVEKVNLSTSATKYNKMDEASDAAESSITDALVSVFSCSSTQTFLFCPQWNLNFEDSDEVEDFFGSRTKHASRKRSPQKKQRMSHGAPGIRPHASSRKKAKSLIPESSRVFKTICINDDANPNDVSVTIASKRSSKANSKKNMPKKKSPRAAKTKLTVSKKKATEIKPIKRPSKSVCDLSSDDEEDVYEFPDDFSVQSEGSDDIVTNVTKSKSRNSRRSRSKVSYADESSDDVFNEDSDVE</sequence>
<feature type="compositionally biased region" description="Basic residues" evidence="16">
    <location>
        <begin position="1655"/>
        <end position="1667"/>
    </location>
</feature>
<evidence type="ECO:0000256" key="13">
    <source>
        <dbReference type="ARBA" id="ARBA00023235"/>
    </source>
</evidence>
<feature type="region of interest" description="Disordered" evidence="16">
    <location>
        <begin position="1188"/>
        <end position="1212"/>
    </location>
</feature>
<feature type="domain" description="Toprim" evidence="17">
    <location>
        <begin position="542"/>
        <end position="658"/>
    </location>
</feature>
<dbReference type="Gene3D" id="3.90.199.10">
    <property type="entry name" value="Topoisomerase II, domain 5"/>
    <property type="match status" value="1"/>
</dbReference>
<dbReference type="Pfam" id="PF01751">
    <property type="entry name" value="Toprim"/>
    <property type="match status" value="1"/>
</dbReference>
<dbReference type="InterPro" id="IPR050634">
    <property type="entry name" value="DNA_Topoisomerase_II"/>
</dbReference>
<dbReference type="GO" id="GO:0003677">
    <property type="term" value="F:DNA binding"/>
    <property type="evidence" value="ECO:0007669"/>
    <property type="project" value="UniProtKB-UniRule"/>
</dbReference>
<keyword evidence="11 14" id="KW-0799">Topoisomerase</keyword>
<evidence type="ECO:0000256" key="7">
    <source>
        <dbReference type="ARBA" id="ARBA00022723"/>
    </source>
</evidence>
<dbReference type="FunFam" id="3.30.565.10:FF:000004">
    <property type="entry name" value="DNA topoisomerase 2"/>
    <property type="match status" value="1"/>
</dbReference>
<keyword evidence="10" id="KW-0460">Magnesium</keyword>
<feature type="region of interest" description="Disordered" evidence="16">
    <location>
        <begin position="1335"/>
        <end position="1377"/>
    </location>
</feature>
<dbReference type="CDD" id="cd03365">
    <property type="entry name" value="TOPRIM_TopoIIA"/>
    <property type="match status" value="1"/>
</dbReference>
<dbReference type="InterPro" id="IPR013760">
    <property type="entry name" value="Topo_IIA-like_dom_sf"/>
</dbReference>
<dbReference type="InterPro" id="IPR006171">
    <property type="entry name" value="TOPRIM_dom"/>
</dbReference>
<feature type="compositionally biased region" description="Basic and acidic residues" evidence="16">
    <location>
        <begin position="1629"/>
        <end position="1640"/>
    </location>
</feature>
<dbReference type="InterPro" id="IPR002205">
    <property type="entry name" value="Topo_IIA_dom_A"/>
</dbReference>
<feature type="region of interest" description="Disordered" evidence="16">
    <location>
        <begin position="1494"/>
        <end position="1750"/>
    </location>
</feature>
<dbReference type="InterPro" id="IPR034157">
    <property type="entry name" value="TOPRIM_TopoII"/>
</dbReference>
<evidence type="ECO:0000256" key="2">
    <source>
        <dbReference type="ARBA" id="ARBA00001913"/>
    </source>
</evidence>
<feature type="region of interest" description="Disordered" evidence="16">
    <location>
        <begin position="1"/>
        <end position="28"/>
    </location>
</feature>
<dbReference type="InterPro" id="IPR003594">
    <property type="entry name" value="HATPase_dom"/>
</dbReference>
<name>A0ABD3QRK1_9STRA</name>
<feature type="compositionally biased region" description="Polar residues" evidence="16">
    <location>
        <begin position="1741"/>
        <end position="1750"/>
    </location>
</feature>
<dbReference type="FunFam" id="3.90.199.10:FF:000002">
    <property type="entry name" value="DNA topoisomerase 2"/>
    <property type="match status" value="1"/>
</dbReference>
<feature type="compositionally biased region" description="Basic and acidic residues" evidence="16">
    <location>
        <begin position="1593"/>
        <end position="1602"/>
    </location>
</feature>
<dbReference type="PANTHER" id="PTHR10169:SF38">
    <property type="entry name" value="DNA TOPOISOMERASE 2"/>
    <property type="match status" value="1"/>
</dbReference>
<evidence type="ECO:0000256" key="15">
    <source>
        <dbReference type="SAM" id="Coils"/>
    </source>
</evidence>
<comment type="catalytic activity">
    <reaction evidence="1 14">
        <text>ATP-dependent breakage, passage and rejoining of double-stranded DNA.</text>
        <dbReference type="EC" id="5.6.2.2"/>
    </reaction>
</comment>
<dbReference type="InterPro" id="IPR013758">
    <property type="entry name" value="Topo_IIA_A/C_ab"/>
</dbReference>
<dbReference type="InterPro" id="IPR014721">
    <property type="entry name" value="Ribsml_uS5_D2-typ_fold_subgr"/>
</dbReference>
<feature type="region of interest" description="Disordered" evidence="16">
    <location>
        <begin position="1879"/>
        <end position="1991"/>
    </location>
</feature>
<keyword evidence="20" id="KW-1185">Reference proteome</keyword>
<dbReference type="InterPro" id="IPR013506">
    <property type="entry name" value="Topo_IIA_bsu_dom2"/>
</dbReference>
<dbReference type="InterPro" id="IPR001241">
    <property type="entry name" value="Topo_IIA"/>
</dbReference>
<dbReference type="Gene3D" id="3.30.1490.30">
    <property type="match status" value="1"/>
</dbReference>
<feature type="compositionally biased region" description="Polar residues" evidence="16">
    <location>
        <begin position="1522"/>
        <end position="1547"/>
    </location>
</feature>
<comment type="cofactor">
    <cofactor evidence="3">
        <name>Mg(2+)</name>
        <dbReference type="ChEBI" id="CHEBI:18420"/>
    </cofactor>
</comment>
<feature type="compositionally biased region" description="Basic residues" evidence="16">
    <location>
        <begin position="1817"/>
        <end position="1833"/>
    </location>
</feature>
<evidence type="ECO:0000256" key="14">
    <source>
        <dbReference type="PROSITE-ProRule" id="PRU01384"/>
    </source>
</evidence>
<keyword evidence="8" id="KW-0547">Nucleotide-binding</keyword>
<dbReference type="InterPro" id="IPR020568">
    <property type="entry name" value="Ribosomal_Su5_D2-typ_SF"/>
</dbReference>
<dbReference type="GO" id="GO:0005524">
    <property type="term" value="F:ATP binding"/>
    <property type="evidence" value="ECO:0007669"/>
    <property type="project" value="UniProtKB-KW"/>
</dbReference>
<dbReference type="Pfam" id="PF00204">
    <property type="entry name" value="DNA_gyraseB"/>
    <property type="match status" value="1"/>
</dbReference>
<dbReference type="CDD" id="cd00187">
    <property type="entry name" value="TOP4c"/>
    <property type="match status" value="1"/>
</dbReference>
<dbReference type="PRINTS" id="PR00418">
    <property type="entry name" value="TPI2FAMILY"/>
</dbReference>
<evidence type="ECO:0000256" key="6">
    <source>
        <dbReference type="ARBA" id="ARBA00012895"/>
    </source>
</evidence>
<keyword evidence="12 14" id="KW-0238">DNA-binding</keyword>
<dbReference type="Gene3D" id="1.10.268.10">
    <property type="entry name" value="Topoisomerase, domain 3"/>
    <property type="match status" value="1"/>
</dbReference>
<dbReference type="Pfam" id="PF00521">
    <property type="entry name" value="DNA_topoisoIV"/>
    <property type="match status" value="1"/>
</dbReference>
<feature type="compositionally biased region" description="Acidic residues" evidence="16">
    <location>
        <begin position="1718"/>
        <end position="1733"/>
    </location>
</feature>
<feature type="region of interest" description="Disordered" evidence="16">
    <location>
        <begin position="74"/>
        <end position="112"/>
    </location>
</feature>
<evidence type="ECO:0000256" key="3">
    <source>
        <dbReference type="ARBA" id="ARBA00001946"/>
    </source>
</evidence>
<feature type="compositionally biased region" description="Acidic residues" evidence="16">
    <location>
        <begin position="1675"/>
        <end position="1690"/>
    </location>
</feature>
<evidence type="ECO:0000256" key="11">
    <source>
        <dbReference type="ARBA" id="ARBA00023029"/>
    </source>
</evidence>
<feature type="compositionally biased region" description="Acidic residues" evidence="16">
    <location>
        <begin position="1196"/>
        <end position="1212"/>
    </location>
</feature>
<feature type="compositionally biased region" description="Polar residues" evidence="16">
    <location>
        <begin position="1945"/>
        <end position="1959"/>
    </location>
</feature>
<keyword evidence="7" id="KW-0479">Metal-binding</keyword>
<dbReference type="SUPFAM" id="SSF54211">
    <property type="entry name" value="Ribosomal protein S5 domain 2-like"/>
    <property type="match status" value="1"/>
</dbReference>
<dbReference type="Pfam" id="PF02518">
    <property type="entry name" value="HATPase_c"/>
    <property type="match status" value="1"/>
</dbReference>
<evidence type="ECO:0000256" key="10">
    <source>
        <dbReference type="ARBA" id="ARBA00022842"/>
    </source>
</evidence>
<dbReference type="Gene3D" id="3.30.230.10">
    <property type="match status" value="1"/>
</dbReference>
<dbReference type="PANTHER" id="PTHR10169">
    <property type="entry name" value="DNA TOPOISOMERASE/GYRASE"/>
    <property type="match status" value="1"/>
</dbReference>
<accession>A0ABD3QRK1</accession>
<evidence type="ECO:0000259" key="18">
    <source>
        <dbReference type="PROSITE" id="PS52040"/>
    </source>
</evidence>
<dbReference type="InterPro" id="IPR013757">
    <property type="entry name" value="Topo_IIA_A_a_sf"/>
</dbReference>
<dbReference type="GO" id="GO:0009507">
    <property type="term" value="C:chloroplast"/>
    <property type="evidence" value="ECO:0007669"/>
    <property type="project" value="UniProtKB-SubCell"/>
</dbReference>
<feature type="compositionally biased region" description="Low complexity" evidence="16">
    <location>
        <begin position="1577"/>
        <end position="1592"/>
    </location>
</feature>
<gene>
    <name evidence="19" type="ORF">HJC23_006087</name>
</gene>
<organism evidence="19 20">
    <name type="scientific">Cyclotella cryptica</name>
    <dbReference type="NCBI Taxonomy" id="29204"/>
    <lineage>
        <taxon>Eukaryota</taxon>
        <taxon>Sar</taxon>
        <taxon>Stramenopiles</taxon>
        <taxon>Ochrophyta</taxon>
        <taxon>Bacillariophyta</taxon>
        <taxon>Coscinodiscophyceae</taxon>
        <taxon>Thalassiosirophycidae</taxon>
        <taxon>Stephanodiscales</taxon>
        <taxon>Stephanodiscaceae</taxon>
        <taxon>Cyclotella</taxon>
    </lineage>
</organism>
<dbReference type="EMBL" id="JABMIG020000031">
    <property type="protein sequence ID" value="KAL3800625.1"/>
    <property type="molecule type" value="Genomic_DNA"/>
</dbReference>
<dbReference type="Gene3D" id="3.40.50.670">
    <property type="match status" value="1"/>
</dbReference>
<keyword evidence="9" id="KW-0067">ATP-binding</keyword>
<feature type="active site" description="O-(5'-phospho-DNA)-tyrosine intermediate" evidence="14">
    <location>
        <position position="903"/>
    </location>
</feature>
<dbReference type="InterPro" id="IPR036890">
    <property type="entry name" value="HATPase_C_sf"/>
</dbReference>
<feature type="compositionally biased region" description="Basic residues" evidence="16">
    <location>
        <begin position="1883"/>
        <end position="1911"/>
    </location>
</feature>
<dbReference type="FunFam" id="3.30.1360.40:FF:000003">
    <property type="entry name" value="DNA topoisomerase 2"/>
    <property type="match status" value="1"/>
</dbReference>
<dbReference type="Gene3D" id="3.30.565.10">
    <property type="entry name" value="Histidine kinase-like ATPase, C-terminal domain"/>
    <property type="match status" value="1"/>
</dbReference>
<comment type="caution">
    <text evidence="19">The sequence shown here is derived from an EMBL/GenBank/DDBJ whole genome shotgun (WGS) entry which is preliminary data.</text>
</comment>
<dbReference type="InterPro" id="IPR001154">
    <property type="entry name" value="TopoII_euk"/>
</dbReference>
<protein>
    <recommendedName>
        <fullName evidence="6">DNA topoisomerase (ATP-hydrolyzing)</fullName>
        <ecNumber evidence="6">5.6.2.2</ecNumber>
    </recommendedName>
</protein>
<dbReference type="PROSITE" id="PS00177">
    <property type="entry name" value="TOPOISOMERASE_II"/>
    <property type="match status" value="1"/>
</dbReference>
<evidence type="ECO:0000256" key="8">
    <source>
        <dbReference type="ARBA" id="ARBA00022741"/>
    </source>
</evidence>
<evidence type="ECO:0000256" key="9">
    <source>
        <dbReference type="ARBA" id="ARBA00022840"/>
    </source>
</evidence>
<evidence type="ECO:0000259" key="17">
    <source>
        <dbReference type="PROSITE" id="PS50880"/>
    </source>
</evidence>
<keyword evidence="15" id="KW-0175">Coiled coil</keyword>
<feature type="compositionally biased region" description="Acidic residues" evidence="16">
    <location>
        <begin position="1930"/>
        <end position="1942"/>
    </location>
</feature>
<dbReference type="FunFam" id="3.30.230.10:FF:000008">
    <property type="entry name" value="DNA topoisomerase 2"/>
    <property type="match status" value="1"/>
</dbReference>